<sequence>MTKPIGFHFDGEIKPEQSKQQVQKNDQIKGPQQASINDQLISYLKAENSSPVTETFSISEHTQQRLDKLTSSDTKILNNKSLLVNFAIDRLLNDIEEESLH</sequence>
<accession>A0A0R1W3U7</accession>
<evidence type="ECO:0000256" key="1">
    <source>
        <dbReference type="SAM" id="MobiDB-lite"/>
    </source>
</evidence>
<feature type="region of interest" description="Disordered" evidence="1">
    <location>
        <begin position="1"/>
        <end position="33"/>
    </location>
</feature>
<feature type="compositionally biased region" description="Polar residues" evidence="1">
    <location>
        <begin position="18"/>
        <end position="33"/>
    </location>
</feature>
<organism evidence="2 3">
    <name type="scientific">Paucilactobacillus suebicus DSM 5007 = KCTC 3549</name>
    <dbReference type="NCBI Taxonomy" id="1423807"/>
    <lineage>
        <taxon>Bacteria</taxon>
        <taxon>Bacillati</taxon>
        <taxon>Bacillota</taxon>
        <taxon>Bacilli</taxon>
        <taxon>Lactobacillales</taxon>
        <taxon>Lactobacillaceae</taxon>
        <taxon>Paucilactobacillus</taxon>
    </lineage>
</organism>
<proteinExistence type="predicted"/>
<dbReference type="RefSeq" id="WP_010623132.1">
    <property type="nucleotide sequence ID" value="NZ_AZGF01000027.1"/>
</dbReference>
<reference evidence="2 3" key="1">
    <citation type="journal article" date="2015" name="Genome Announc.">
        <title>Expanding the biotechnology potential of lactobacilli through comparative genomics of 213 strains and associated genera.</title>
        <authorList>
            <person name="Sun Z."/>
            <person name="Harris H.M."/>
            <person name="McCann A."/>
            <person name="Guo C."/>
            <person name="Argimon S."/>
            <person name="Zhang W."/>
            <person name="Yang X."/>
            <person name="Jeffery I.B."/>
            <person name="Cooney J.C."/>
            <person name="Kagawa T.F."/>
            <person name="Liu W."/>
            <person name="Song Y."/>
            <person name="Salvetti E."/>
            <person name="Wrobel A."/>
            <person name="Rasinkangas P."/>
            <person name="Parkhill J."/>
            <person name="Rea M.C."/>
            <person name="O'Sullivan O."/>
            <person name="Ritari J."/>
            <person name="Douillard F.P."/>
            <person name="Paul Ross R."/>
            <person name="Yang R."/>
            <person name="Briner A.E."/>
            <person name="Felis G.E."/>
            <person name="de Vos W.M."/>
            <person name="Barrangou R."/>
            <person name="Klaenhammer T.R."/>
            <person name="Caufield P.W."/>
            <person name="Cui Y."/>
            <person name="Zhang H."/>
            <person name="O'Toole P.W."/>
        </authorList>
    </citation>
    <scope>NUCLEOTIDE SEQUENCE [LARGE SCALE GENOMIC DNA]</scope>
    <source>
        <strain evidence="2 3">DSM 5007</strain>
    </source>
</reference>
<name>A0A0R1W3U7_9LACO</name>
<dbReference type="AlphaFoldDB" id="A0A0R1W3U7"/>
<comment type="caution">
    <text evidence="2">The sequence shown here is derived from an EMBL/GenBank/DDBJ whole genome shotgun (WGS) entry which is preliminary data.</text>
</comment>
<keyword evidence="3" id="KW-1185">Reference proteome</keyword>
<gene>
    <name evidence="2" type="ORF">FD16_GL001166</name>
</gene>
<dbReference type="EMBL" id="AZGF01000027">
    <property type="protein sequence ID" value="KRM10564.1"/>
    <property type="molecule type" value="Genomic_DNA"/>
</dbReference>
<evidence type="ECO:0000313" key="3">
    <source>
        <dbReference type="Proteomes" id="UP000051820"/>
    </source>
</evidence>
<evidence type="ECO:0000313" key="2">
    <source>
        <dbReference type="EMBL" id="KRM10564.1"/>
    </source>
</evidence>
<protein>
    <submittedName>
        <fullName evidence="2">Uncharacterized protein</fullName>
    </submittedName>
</protein>
<dbReference type="Proteomes" id="UP000051820">
    <property type="component" value="Unassembled WGS sequence"/>
</dbReference>
<dbReference type="PATRIC" id="fig|1423807.3.peg.1186"/>